<evidence type="ECO:0000313" key="3">
    <source>
        <dbReference type="Proteomes" id="UP001305414"/>
    </source>
</evidence>
<protein>
    <recommendedName>
        <fullName evidence="4">Fungal N-terminal domain-containing protein</fullName>
    </recommendedName>
</protein>
<accession>A0AAN7V4N5</accession>
<proteinExistence type="predicted"/>
<feature type="compositionally biased region" description="Basic and acidic residues" evidence="1">
    <location>
        <begin position="785"/>
        <end position="796"/>
    </location>
</feature>
<sequence>MDPLTIVSAASSVGQLVDLADKAITSAWNLTQSIIRAPEVAKLAEKLERFKLLIEQTQNQRLDTSCIDEVFPSGYRDVLYKLLESSVKALENLESIQQAPSTSSINVRGRVRWASIDKRKARDLLADIRDAESSLDTALSMATMRMASRNQVSLAALRTSQEMFQPMLTNELTTIKQCINEQLSNAVEKITIHAESTVGESQNKTETGLNEVVYLIKTIVASGETHSEMLRILTDLQRDLSNDVNCLNNKIADQRNQPLVSRRRMRGAESFKKGITPVNAQRFDATNRNNGSSTSMAVGSPISTQLLSYEMTRTRQSLFWQFRSSDTSLGNDNCRPRIDMSVVLTSSQVKRKLRLVLRAGLGLIRRQIIQFDLTIRHDAKHWMSLPRLGLSLTPIYIRPADAPIFQACHDWDLDAVRYLIDTGQATIHDVDSESRRGLLEHAFRTTRAPGEHSSARTETKLQLLMRYLLDVGYDPNVFNGLGSLPAILYAFKENKLDSVTQLIHRGADIDSFRINPTSVFEFHLSRKSFSEGLNILISTGFSDWKVESGDSLLHGAALTGDWKGLLFALEIVGLIPRGNELVPSPLFYLAIRPHCDAIAMGAALVECGADIDDGKNGSDRPLLCLSIKCRQHTMAHFSLYCGANPCFTNSHSINAWHAAWKSLYCSENFQFVQWELLLTHLLLHGSDPFEPAQDIHHDNVCGPQYCRCLYAWYSKQARCPGFARAWSFSSFHLEEWRLSPSIPKKKQDYEAFEADRVPRTATNRYNDGLVAQHDPVLHDNQDANRESEVFDEDHNNPPESDSGGYDEDSIEIYDGCEYDRNSSSLFYRNISTAEGRQRMSTRPAVLLLCNALNRAGYRAEMDSEGDIWFEDEDGDMYHDAVEFQSDTESHEPKANCYICLDLRKYGLGEILDEIERGKQKLYTYREEVKAGKRKWCM</sequence>
<reference evidence="2 3" key="1">
    <citation type="submission" date="2023-10" db="EMBL/GenBank/DDBJ databases">
        <title>Draft genome sequence of Xylaria bambusicola isolate GMP-LS, the root and basal stem rot pathogen of sugarcane in Indonesia.</title>
        <authorList>
            <person name="Selvaraj P."/>
            <person name="Muralishankar V."/>
            <person name="Muruganantham S."/>
            <person name="Sp S."/>
            <person name="Haryani S."/>
            <person name="Lau K.J.X."/>
            <person name="Naqvi N.I."/>
        </authorList>
    </citation>
    <scope>NUCLEOTIDE SEQUENCE [LARGE SCALE GENOMIC DNA]</scope>
    <source>
        <strain evidence="2">GMP-LS</strain>
    </source>
</reference>
<evidence type="ECO:0000313" key="2">
    <source>
        <dbReference type="EMBL" id="KAK5637154.1"/>
    </source>
</evidence>
<keyword evidence="3" id="KW-1185">Reference proteome</keyword>
<dbReference type="AlphaFoldDB" id="A0AAN7V4N5"/>
<gene>
    <name evidence="2" type="ORF">RRF57_012866</name>
</gene>
<name>A0AAN7V4N5_9PEZI</name>
<feature type="region of interest" description="Disordered" evidence="1">
    <location>
        <begin position="785"/>
        <end position="807"/>
    </location>
</feature>
<evidence type="ECO:0000256" key="1">
    <source>
        <dbReference type="SAM" id="MobiDB-lite"/>
    </source>
</evidence>
<dbReference type="SUPFAM" id="SSF48403">
    <property type="entry name" value="Ankyrin repeat"/>
    <property type="match status" value="1"/>
</dbReference>
<dbReference type="Proteomes" id="UP001305414">
    <property type="component" value="Unassembled WGS sequence"/>
</dbReference>
<dbReference type="InterPro" id="IPR036770">
    <property type="entry name" value="Ankyrin_rpt-contain_sf"/>
</dbReference>
<comment type="caution">
    <text evidence="2">The sequence shown here is derived from an EMBL/GenBank/DDBJ whole genome shotgun (WGS) entry which is preliminary data.</text>
</comment>
<dbReference type="EMBL" id="JAWHQM010000093">
    <property type="protein sequence ID" value="KAK5637154.1"/>
    <property type="molecule type" value="Genomic_DNA"/>
</dbReference>
<evidence type="ECO:0008006" key="4">
    <source>
        <dbReference type="Google" id="ProtNLM"/>
    </source>
</evidence>
<organism evidence="2 3">
    <name type="scientific">Xylaria bambusicola</name>
    <dbReference type="NCBI Taxonomy" id="326684"/>
    <lineage>
        <taxon>Eukaryota</taxon>
        <taxon>Fungi</taxon>
        <taxon>Dikarya</taxon>
        <taxon>Ascomycota</taxon>
        <taxon>Pezizomycotina</taxon>
        <taxon>Sordariomycetes</taxon>
        <taxon>Xylariomycetidae</taxon>
        <taxon>Xylariales</taxon>
        <taxon>Xylariaceae</taxon>
        <taxon>Xylaria</taxon>
    </lineage>
</organism>
<dbReference type="Gene3D" id="1.25.40.20">
    <property type="entry name" value="Ankyrin repeat-containing domain"/>
    <property type="match status" value="2"/>
</dbReference>